<name>A0A8T2NL35_9TELE</name>
<feature type="region of interest" description="Disordered" evidence="1">
    <location>
        <begin position="165"/>
        <end position="196"/>
    </location>
</feature>
<reference evidence="2" key="1">
    <citation type="thesis" date="2021" institute="BYU ScholarsArchive" country="Provo, UT, USA">
        <title>Applications of and Algorithms for Genome Assembly and Genomic Analyses with an Emphasis on Marine Teleosts.</title>
        <authorList>
            <person name="Pickett B.D."/>
        </authorList>
    </citation>
    <scope>NUCLEOTIDE SEQUENCE</scope>
    <source>
        <strain evidence="2">HI-2016</strain>
    </source>
</reference>
<dbReference type="EMBL" id="JAFBMS010000039">
    <property type="protein sequence ID" value="KAG9340949.1"/>
    <property type="molecule type" value="Genomic_DNA"/>
</dbReference>
<evidence type="ECO:0000313" key="2">
    <source>
        <dbReference type="EMBL" id="KAG9340949.1"/>
    </source>
</evidence>
<dbReference type="OrthoDB" id="10064762at2759"/>
<dbReference type="InterPro" id="IPR034607">
    <property type="entry name" value="CCDC127"/>
</dbReference>
<sequence length="196" mass="23321">MTWFTTADQKYKFSLQQRKAESTTTYRWIWKRSSEETEKHLLLKHKEIMEDERQWYKKIILIKDVKENLLDRQNIFCSSTIHHSYREELEKKLLELVRADPMAKKLQMEADVRDIFQKDTSCAGLLNKDKAKNGSILWKYLERWENKADQQKRFKVSEMSCPKVYPAPLGEMPQPPRSSGSDHSKSHMGPWIRAQS</sequence>
<gene>
    <name evidence="2" type="ORF">JZ751_020142</name>
</gene>
<keyword evidence="3" id="KW-1185">Reference proteome</keyword>
<dbReference type="PANTHER" id="PTHR31958:SF2">
    <property type="entry name" value="COILED-COIL DOMAIN-CONTAINING PROTEIN 127"/>
    <property type="match status" value="1"/>
</dbReference>
<dbReference type="Proteomes" id="UP000824540">
    <property type="component" value="Unassembled WGS sequence"/>
</dbReference>
<evidence type="ECO:0000313" key="3">
    <source>
        <dbReference type="Proteomes" id="UP000824540"/>
    </source>
</evidence>
<dbReference type="PANTHER" id="PTHR31958">
    <property type="entry name" value="COILED-COIL DOMAIN-CONTAINING PROTEIN 127"/>
    <property type="match status" value="1"/>
</dbReference>
<comment type="caution">
    <text evidence="2">The sequence shown here is derived from an EMBL/GenBank/DDBJ whole genome shotgun (WGS) entry which is preliminary data.</text>
</comment>
<organism evidence="2 3">
    <name type="scientific">Albula glossodonta</name>
    <name type="common">roundjaw bonefish</name>
    <dbReference type="NCBI Taxonomy" id="121402"/>
    <lineage>
        <taxon>Eukaryota</taxon>
        <taxon>Metazoa</taxon>
        <taxon>Chordata</taxon>
        <taxon>Craniata</taxon>
        <taxon>Vertebrata</taxon>
        <taxon>Euteleostomi</taxon>
        <taxon>Actinopterygii</taxon>
        <taxon>Neopterygii</taxon>
        <taxon>Teleostei</taxon>
        <taxon>Albuliformes</taxon>
        <taxon>Albulidae</taxon>
        <taxon>Albula</taxon>
    </lineage>
</organism>
<proteinExistence type="predicted"/>
<evidence type="ECO:0000256" key="1">
    <source>
        <dbReference type="SAM" id="MobiDB-lite"/>
    </source>
</evidence>
<accession>A0A8T2NL35</accession>
<dbReference type="AlphaFoldDB" id="A0A8T2NL35"/>
<protein>
    <submittedName>
        <fullName evidence="2">Uncharacterized protein</fullName>
    </submittedName>
</protein>